<dbReference type="CDD" id="cd00093">
    <property type="entry name" value="HTH_XRE"/>
    <property type="match status" value="1"/>
</dbReference>
<dbReference type="Pfam" id="PF01381">
    <property type="entry name" value="HTH_3"/>
    <property type="match status" value="1"/>
</dbReference>
<dbReference type="InterPro" id="IPR011990">
    <property type="entry name" value="TPR-like_helical_dom_sf"/>
</dbReference>
<comment type="subcellular location">
    <subcellularLocation>
        <location evidence="1">Cytoplasm</location>
    </subcellularLocation>
</comment>
<dbReference type="SUPFAM" id="SSF47413">
    <property type="entry name" value="lambda repressor-like DNA-binding domains"/>
    <property type="match status" value="1"/>
</dbReference>
<dbReference type="InterPro" id="IPR051476">
    <property type="entry name" value="Bac_ResReg_Asp_Phosphatase"/>
</dbReference>
<keyword evidence="9" id="KW-1185">Reference proteome</keyword>
<organism evidence="8 9">
    <name type="scientific">Melghirimyces profundicolus</name>
    <dbReference type="NCBI Taxonomy" id="1242148"/>
    <lineage>
        <taxon>Bacteria</taxon>
        <taxon>Bacillati</taxon>
        <taxon>Bacillota</taxon>
        <taxon>Bacilli</taxon>
        <taxon>Bacillales</taxon>
        <taxon>Thermoactinomycetaceae</taxon>
        <taxon>Melghirimyces</taxon>
    </lineage>
</organism>
<evidence type="ECO:0000256" key="6">
    <source>
        <dbReference type="PROSITE-ProRule" id="PRU00339"/>
    </source>
</evidence>
<dbReference type="PANTHER" id="PTHR46630">
    <property type="entry name" value="TETRATRICOPEPTIDE REPEAT PROTEIN 29"/>
    <property type="match status" value="1"/>
</dbReference>
<protein>
    <submittedName>
        <fullName evidence="8">Tetratricopeptide repeat protein</fullName>
    </submittedName>
</protein>
<comment type="caution">
    <text evidence="8">The sequence shown here is derived from an EMBL/GenBank/DDBJ whole genome shotgun (WGS) entry which is preliminary data.</text>
</comment>
<dbReference type="PROSITE" id="PS50943">
    <property type="entry name" value="HTH_CROC1"/>
    <property type="match status" value="1"/>
</dbReference>
<reference evidence="8 9" key="1">
    <citation type="submission" date="2018-04" db="EMBL/GenBank/DDBJ databases">
        <title>Genomic Encyclopedia of Archaeal and Bacterial Type Strains, Phase II (KMG-II): from individual species to whole genera.</title>
        <authorList>
            <person name="Goeker M."/>
        </authorList>
    </citation>
    <scope>NUCLEOTIDE SEQUENCE [LARGE SCALE GENOMIC DNA]</scope>
    <source>
        <strain evidence="8 9">DSM 45787</strain>
    </source>
</reference>
<evidence type="ECO:0000256" key="3">
    <source>
        <dbReference type="ARBA" id="ARBA00022737"/>
    </source>
</evidence>
<evidence type="ECO:0000256" key="4">
    <source>
        <dbReference type="ARBA" id="ARBA00022803"/>
    </source>
</evidence>
<dbReference type="PROSITE" id="PS50005">
    <property type="entry name" value="TPR"/>
    <property type="match status" value="2"/>
</dbReference>
<dbReference type="AlphaFoldDB" id="A0A2T6BU45"/>
<dbReference type="InterPro" id="IPR010982">
    <property type="entry name" value="Lambda_DNA-bd_dom_sf"/>
</dbReference>
<dbReference type="Pfam" id="PF13181">
    <property type="entry name" value="TPR_8"/>
    <property type="match status" value="1"/>
</dbReference>
<dbReference type="RefSeq" id="WP_245920804.1">
    <property type="nucleotide sequence ID" value="NZ_QBKR01000011.1"/>
</dbReference>
<dbReference type="Proteomes" id="UP000244240">
    <property type="component" value="Unassembled WGS sequence"/>
</dbReference>
<dbReference type="SUPFAM" id="SSF48452">
    <property type="entry name" value="TPR-like"/>
    <property type="match status" value="2"/>
</dbReference>
<name>A0A2T6BU45_9BACL</name>
<dbReference type="InterPro" id="IPR019734">
    <property type="entry name" value="TPR_rpt"/>
</dbReference>
<sequence>MKMQSVDIHDLGKVIRKVRKEKGLRLEDLADDKISPATISNIERGVPHVRSDRAIYLLNKLGIAPEEIPELLIGEQESLKSLEQQLQLAEVQRDIGRPQTVLDELDHLDIKDENPLAPLLYYIKGKCLVSLKQWKKAERSLHKAIQLATQAKPETNIEAAAFLELSVCHYLQNDLDGALKFTDSGMDAFISGGDRPYLWYILQKNKGLFFERLGRVGECLKLVQDVWEEMDRIDDIDVVLTFYWLRAEMSYRMQMDDDAIRYASEGLDIARRNLSYRSIITLCTVLGNVFMRKKDFEAAKNYFQTALDCPKTMISKSLTKTLISLGMLYNHQGNTTQALETFDQAIQNAKDHNDAPRIVNALLLIGDLHRKMDQTKEAIQVYEEALSIARDYVYKIREHRALYGLAESWRNIDEKEFQKYVRSMYEIQKHFEDKEDFLDELE</sequence>
<dbReference type="SMART" id="SM00530">
    <property type="entry name" value="HTH_XRE"/>
    <property type="match status" value="1"/>
</dbReference>
<dbReference type="InterPro" id="IPR001387">
    <property type="entry name" value="Cro/C1-type_HTH"/>
</dbReference>
<dbReference type="SMART" id="SM00028">
    <property type="entry name" value="TPR"/>
    <property type="match status" value="6"/>
</dbReference>
<keyword evidence="4 6" id="KW-0802">TPR repeat</keyword>
<dbReference type="GO" id="GO:0005737">
    <property type="term" value="C:cytoplasm"/>
    <property type="evidence" value="ECO:0007669"/>
    <property type="project" value="UniProtKB-SubCell"/>
</dbReference>
<keyword evidence="3" id="KW-0677">Repeat</keyword>
<gene>
    <name evidence="8" type="ORF">C8P63_11112</name>
</gene>
<dbReference type="Gene3D" id="1.10.260.40">
    <property type="entry name" value="lambda repressor-like DNA-binding domains"/>
    <property type="match status" value="1"/>
</dbReference>
<keyword evidence="2" id="KW-0963">Cytoplasm</keyword>
<evidence type="ECO:0000256" key="2">
    <source>
        <dbReference type="ARBA" id="ARBA00022490"/>
    </source>
</evidence>
<feature type="domain" description="HTH cro/C1-type" evidence="7">
    <location>
        <begin position="15"/>
        <end position="68"/>
    </location>
</feature>
<accession>A0A2T6BU45</accession>
<dbReference type="Gene3D" id="1.25.40.10">
    <property type="entry name" value="Tetratricopeptide repeat domain"/>
    <property type="match status" value="2"/>
</dbReference>
<evidence type="ECO:0000256" key="5">
    <source>
        <dbReference type="ARBA" id="ARBA00038253"/>
    </source>
</evidence>
<proteinExistence type="inferred from homology"/>
<feature type="repeat" description="TPR" evidence="6">
    <location>
        <begin position="319"/>
        <end position="352"/>
    </location>
</feature>
<dbReference type="Pfam" id="PF13424">
    <property type="entry name" value="TPR_12"/>
    <property type="match status" value="1"/>
</dbReference>
<dbReference type="EMBL" id="QBKR01000011">
    <property type="protein sequence ID" value="PTX59582.1"/>
    <property type="molecule type" value="Genomic_DNA"/>
</dbReference>
<feature type="repeat" description="TPR" evidence="6">
    <location>
        <begin position="359"/>
        <end position="392"/>
    </location>
</feature>
<evidence type="ECO:0000256" key="1">
    <source>
        <dbReference type="ARBA" id="ARBA00004496"/>
    </source>
</evidence>
<dbReference type="GO" id="GO:0003677">
    <property type="term" value="F:DNA binding"/>
    <property type="evidence" value="ECO:0007669"/>
    <property type="project" value="InterPro"/>
</dbReference>
<evidence type="ECO:0000313" key="9">
    <source>
        <dbReference type="Proteomes" id="UP000244240"/>
    </source>
</evidence>
<comment type="similarity">
    <text evidence="5">Belongs to the Rap family.</text>
</comment>
<dbReference type="PANTHER" id="PTHR46630:SF1">
    <property type="entry name" value="TETRATRICOPEPTIDE REPEAT PROTEIN 29"/>
    <property type="match status" value="1"/>
</dbReference>
<evidence type="ECO:0000259" key="7">
    <source>
        <dbReference type="PROSITE" id="PS50943"/>
    </source>
</evidence>
<evidence type="ECO:0000313" key="8">
    <source>
        <dbReference type="EMBL" id="PTX59582.1"/>
    </source>
</evidence>